<dbReference type="Pfam" id="PF05870">
    <property type="entry name" value="PA_decarbox"/>
    <property type="match status" value="1"/>
</dbReference>
<dbReference type="Proteomes" id="UP000248764">
    <property type="component" value="Unassembled WGS sequence"/>
</dbReference>
<protein>
    <submittedName>
        <fullName evidence="1">Uncharacterized protein</fullName>
    </submittedName>
</protein>
<dbReference type="GO" id="GO:0016831">
    <property type="term" value="F:carboxy-lyase activity"/>
    <property type="evidence" value="ECO:0007669"/>
    <property type="project" value="InterPro"/>
</dbReference>
<dbReference type="AlphaFoldDB" id="A0A2W2BJL2"/>
<keyword evidence="2" id="KW-1185">Reference proteome</keyword>
<gene>
    <name evidence="1" type="ORF">C1I92_25550</name>
</gene>
<dbReference type="Gene3D" id="2.40.128.20">
    <property type="match status" value="1"/>
</dbReference>
<dbReference type="InterPro" id="IPR012674">
    <property type="entry name" value="Calycin"/>
</dbReference>
<reference evidence="1 2" key="1">
    <citation type="submission" date="2018-01" db="EMBL/GenBank/DDBJ databases">
        <title>Draft genome sequence of Jiangella sp. GTF31.</title>
        <authorList>
            <person name="Sahin N."/>
            <person name="Ay H."/>
            <person name="Saygin H."/>
        </authorList>
    </citation>
    <scope>NUCLEOTIDE SEQUENCE [LARGE SCALE GENOMIC DNA]</scope>
    <source>
        <strain evidence="1 2">GTF31</strain>
    </source>
</reference>
<sequence>MRPTPSSGPSVSACPRPAVLGRRIHGVIFFPRWVHEHPHRTVLHQNAHLPRMRRYRDAGPTSPIQVVSESATIAFIENCGVDNNEVIACPPAQIPAGYADRRA</sequence>
<name>A0A2W2BJL2_9ACTN</name>
<proteinExistence type="predicted"/>
<evidence type="ECO:0000313" key="2">
    <source>
        <dbReference type="Proteomes" id="UP000248764"/>
    </source>
</evidence>
<accession>A0A2W2BJL2</accession>
<dbReference type="InterPro" id="IPR008729">
    <property type="entry name" value="PA_de_COase"/>
</dbReference>
<organism evidence="1 2">
    <name type="scientific">Jiangella anatolica</name>
    <dbReference type="NCBI Taxonomy" id="2670374"/>
    <lineage>
        <taxon>Bacteria</taxon>
        <taxon>Bacillati</taxon>
        <taxon>Actinomycetota</taxon>
        <taxon>Actinomycetes</taxon>
        <taxon>Jiangellales</taxon>
        <taxon>Jiangellaceae</taxon>
        <taxon>Jiangella</taxon>
    </lineage>
</organism>
<evidence type="ECO:0000313" key="1">
    <source>
        <dbReference type="EMBL" id="PZF80544.1"/>
    </source>
</evidence>
<comment type="caution">
    <text evidence="1">The sequence shown here is derived from an EMBL/GenBank/DDBJ whole genome shotgun (WGS) entry which is preliminary data.</text>
</comment>
<dbReference type="EMBL" id="POTW01000084">
    <property type="protein sequence ID" value="PZF80544.1"/>
    <property type="molecule type" value="Genomic_DNA"/>
</dbReference>
<dbReference type="SUPFAM" id="SSF50814">
    <property type="entry name" value="Lipocalins"/>
    <property type="match status" value="1"/>
</dbReference>